<reference evidence="3 4" key="1">
    <citation type="journal article" date="2024" name="Ann. Entomol. Soc. Am.">
        <title>Genomic analyses of the southern and eastern yellowjacket wasps (Hymenoptera: Vespidae) reveal evolutionary signatures of social life.</title>
        <authorList>
            <person name="Catto M.A."/>
            <person name="Caine P.B."/>
            <person name="Orr S.E."/>
            <person name="Hunt B.G."/>
            <person name="Goodisman M.A.D."/>
        </authorList>
    </citation>
    <scope>NUCLEOTIDE SEQUENCE [LARGE SCALE GENOMIC DNA]</scope>
    <source>
        <strain evidence="3">233</strain>
        <tissue evidence="3">Head and thorax</tissue>
    </source>
</reference>
<feature type="transmembrane region" description="Helical" evidence="2">
    <location>
        <begin position="83"/>
        <end position="102"/>
    </location>
</feature>
<evidence type="ECO:0000256" key="2">
    <source>
        <dbReference type="SAM" id="Phobius"/>
    </source>
</evidence>
<feature type="compositionally biased region" description="Basic and acidic residues" evidence="1">
    <location>
        <begin position="154"/>
        <end position="163"/>
    </location>
</feature>
<comment type="caution">
    <text evidence="3">The sequence shown here is derived from an EMBL/GenBank/DDBJ whole genome shotgun (WGS) entry which is preliminary data.</text>
</comment>
<evidence type="ECO:0000256" key="1">
    <source>
        <dbReference type="SAM" id="MobiDB-lite"/>
    </source>
</evidence>
<evidence type="ECO:0000313" key="4">
    <source>
        <dbReference type="Proteomes" id="UP001607302"/>
    </source>
</evidence>
<sequence length="227" mass="26831">MKVKKQKKKKKITRKRKVRVTPKKKMWKRKYDEERRYIANRISLMALSRTLGFTTFAVSYSFQEECSFYRGDLPLEIRSYQRPYVYFGLSLSLSFLLGIFPINTRGKVRAARSYVNIGDGVWGLEPIPFAKQCSCKHGWLAICVSMFRRRPSRREERGREEKRRSRNRSKSKRRRRRKKSFADIVLENITFALRRWSSAGCLGLLNEPTRQRKQKCAASEALAMTSR</sequence>
<feature type="compositionally biased region" description="Basic residues" evidence="1">
    <location>
        <begin position="164"/>
        <end position="176"/>
    </location>
</feature>
<accession>A0ABD2BS57</accession>
<dbReference type="AlphaFoldDB" id="A0ABD2BS57"/>
<keyword evidence="2" id="KW-0812">Transmembrane</keyword>
<proteinExistence type="predicted"/>
<organism evidence="3 4">
    <name type="scientific">Vespula squamosa</name>
    <name type="common">Southern yellow jacket</name>
    <name type="synonym">Wasp</name>
    <dbReference type="NCBI Taxonomy" id="30214"/>
    <lineage>
        <taxon>Eukaryota</taxon>
        <taxon>Metazoa</taxon>
        <taxon>Ecdysozoa</taxon>
        <taxon>Arthropoda</taxon>
        <taxon>Hexapoda</taxon>
        <taxon>Insecta</taxon>
        <taxon>Pterygota</taxon>
        <taxon>Neoptera</taxon>
        <taxon>Endopterygota</taxon>
        <taxon>Hymenoptera</taxon>
        <taxon>Apocrita</taxon>
        <taxon>Aculeata</taxon>
        <taxon>Vespoidea</taxon>
        <taxon>Vespidae</taxon>
        <taxon>Vespinae</taxon>
        <taxon>Vespula</taxon>
    </lineage>
</organism>
<dbReference type="EMBL" id="JAUDFV010000064">
    <property type="protein sequence ID" value="KAL2735525.1"/>
    <property type="molecule type" value="Genomic_DNA"/>
</dbReference>
<keyword evidence="4" id="KW-1185">Reference proteome</keyword>
<protein>
    <recommendedName>
        <fullName evidence="5">CASP-like protein</fullName>
    </recommendedName>
</protein>
<gene>
    <name evidence="3" type="ORF">V1478_003165</name>
</gene>
<name>A0ABD2BS57_VESSQ</name>
<keyword evidence="2" id="KW-1133">Transmembrane helix</keyword>
<keyword evidence="2" id="KW-0472">Membrane</keyword>
<evidence type="ECO:0008006" key="5">
    <source>
        <dbReference type="Google" id="ProtNLM"/>
    </source>
</evidence>
<evidence type="ECO:0000313" key="3">
    <source>
        <dbReference type="EMBL" id="KAL2735525.1"/>
    </source>
</evidence>
<feature type="region of interest" description="Disordered" evidence="1">
    <location>
        <begin position="154"/>
        <end position="176"/>
    </location>
</feature>
<dbReference type="Proteomes" id="UP001607302">
    <property type="component" value="Unassembled WGS sequence"/>
</dbReference>
<feature type="non-terminal residue" evidence="3">
    <location>
        <position position="227"/>
    </location>
</feature>